<reference evidence="2 3" key="1">
    <citation type="submission" date="2019-11" db="EMBL/GenBank/DDBJ databases">
        <title>Pseudomonas karstica sp. nov. and Pseudomonas spelaei sp. nov. from karst caves.</title>
        <authorList>
            <person name="Zeman M."/>
        </authorList>
    </citation>
    <scope>NUCLEOTIDE SEQUENCE [LARGE SCALE GENOMIC DNA]</scope>
    <source>
        <strain evidence="2 3">CCM 7893</strain>
    </source>
</reference>
<dbReference type="RefSeq" id="WP_155583587.1">
    <property type="nucleotide sequence ID" value="NZ_JBHSTH010000045.1"/>
</dbReference>
<gene>
    <name evidence="2" type="ORF">GNF76_13240</name>
</gene>
<evidence type="ECO:0000256" key="1">
    <source>
        <dbReference type="SAM" id="MobiDB-lite"/>
    </source>
</evidence>
<evidence type="ECO:0000313" key="2">
    <source>
        <dbReference type="EMBL" id="MUF05311.1"/>
    </source>
</evidence>
<dbReference type="Proteomes" id="UP000438196">
    <property type="component" value="Unassembled WGS sequence"/>
</dbReference>
<accession>A0A6I3WB62</accession>
<organism evidence="2 3">
    <name type="scientific">Pseudomonas spelaei</name>
    <dbReference type="NCBI Taxonomy" id="1055469"/>
    <lineage>
        <taxon>Bacteria</taxon>
        <taxon>Pseudomonadati</taxon>
        <taxon>Pseudomonadota</taxon>
        <taxon>Gammaproteobacteria</taxon>
        <taxon>Pseudomonadales</taxon>
        <taxon>Pseudomonadaceae</taxon>
        <taxon>Pseudomonas</taxon>
    </lineage>
</organism>
<protein>
    <submittedName>
        <fullName evidence="2">Uncharacterized protein</fullName>
    </submittedName>
</protein>
<dbReference type="EMBL" id="WNNK01000009">
    <property type="protein sequence ID" value="MUF05311.1"/>
    <property type="molecule type" value="Genomic_DNA"/>
</dbReference>
<feature type="region of interest" description="Disordered" evidence="1">
    <location>
        <begin position="118"/>
        <end position="150"/>
    </location>
</feature>
<comment type="caution">
    <text evidence="2">The sequence shown here is derived from an EMBL/GenBank/DDBJ whole genome shotgun (WGS) entry which is preliminary data.</text>
</comment>
<proteinExistence type="predicted"/>
<name>A0A6I3WB62_9PSED</name>
<keyword evidence="3" id="KW-1185">Reference proteome</keyword>
<evidence type="ECO:0000313" key="3">
    <source>
        <dbReference type="Proteomes" id="UP000438196"/>
    </source>
</evidence>
<dbReference type="AlphaFoldDB" id="A0A6I3WB62"/>
<sequence>MKKHPALSAALSTDTGTPLSAEQIRIRDLICSTDHSALLQRLLSPGVSKTLYSRAVIDFVIAYGKATDAHLPIAEAARKQCYEQQIAQGFSHEHANRAALGAWLNECLTVPFPALGHAAPSSNTAEAPGSPPVPEQASDLTTQDAEEQVP</sequence>